<dbReference type="Proteomes" id="UP000005446">
    <property type="component" value="Unassembled WGS sequence"/>
</dbReference>
<dbReference type="HOGENOM" id="CLU_2904384_0_0_1"/>
<keyword evidence="2" id="KW-1185">Reference proteome</keyword>
<dbReference type="AlphaFoldDB" id="H0EIC9"/>
<proteinExistence type="predicted"/>
<comment type="caution">
    <text evidence="1">The sequence shown here is derived from an EMBL/GenBank/DDBJ whole genome shotgun (WGS) entry which is preliminary data.</text>
</comment>
<sequence>MAKGDLKNKDADAADEKKDAEELDSLWGRDPVHCLCDVSHDYHAQNQSNYYWINTIISRCYT</sequence>
<name>H0EIC9_GLAL7</name>
<evidence type="ECO:0000313" key="2">
    <source>
        <dbReference type="Proteomes" id="UP000005446"/>
    </source>
</evidence>
<dbReference type="InParanoid" id="H0EIC9"/>
<dbReference type="EMBL" id="AGUE01000047">
    <property type="protein sequence ID" value="EHL01650.1"/>
    <property type="molecule type" value="Genomic_DNA"/>
</dbReference>
<gene>
    <name evidence="1" type="ORF">M7I_2284</name>
</gene>
<protein>
    <submittedName>
        <fullName evidence="1">Uncharacterized protein</fullName>
    </submittedName>
</protein>
<accession>H0EIC9</accession>
<evidence type="ECO:0000313" key="1">
    <source>
        <dbReference type="EMBL" id="EHL01650.1"/>
    </source>
</evidence>
<reference evidence="1 2" key="1">
    <citation type="journal article" date="2012" name="Eukaryot. Cell">
        <title>Genome sequence of the fungus Glarea lozoyensis: the first genome sequence of a species from the Helotiaceae family.</title>
        <authorList>
            <person name="Youssar L."/>
            <person name="Gruening B.A."/>
            <person name="Erxleben A."/>
            <person name="Guenther S."/>
            <person name="Huettel W."/>
        </authorList>
    </citation>
    <scope>NUCLEOTIDE SEQUENCE [LARGE SCALE GENOMIC DNA]</scope>
    <source>
        <strain evidence="2">ATCC 74030 / MF5533</strain>
    </source>
</reference>
<organism evidence="1 2">
    <name type="scientific">Glarea lozoyensis (strain ATCC 74030 / MF5533)</name>
    <dbReference type="NCBI Taxonomy" id="1104152"/>
    <lineage>
        <taxon>Eukaryota</taxon>
        <taxon>Fungi</taxon>
        <taxon>Dikarya</taxon>
        <taxon>Ascomycota</taxon>
        <taxon>Pezizomycotina</taxon>
        <taxon>Leotiomycetes</taxon>
        <taxon>Helotiales</taxon>
        <taxon>Helotiaceae</taxon>
        <taxon>Glarea</taxon>
    </lineage>
</organism>